<dbReference type="PANTHER" id="PTHR32089:SF112">
    <property type="entry name" value="LYSOZYME-LIKE PROTEIN-RELATED"/>
    <property type="match status" value="1"/>
</dbReference>
<dbReference type="InterPro" id="IPR003660">
    <property type="entry name" value="HAMP_dom"/>
</dbReference>
<dbReference type="InterPro" id="IPR004090">
    <property type="entry name" value="Chemotax_Me-accpt_rcpt"/>
</dbReference>
<evidence type="ECO:0000256" key="5">
    <source>
        <dbReference type="PROSITE-ProRule" id="PRU00284"/>
    </source>
</evidence>
<dbReference type="Proteomes" id="UP000619260">
    <property type="component" value="Unassembled WGS sequence"/>
</dbReference>
<dbReference type="GO" id="GO:0004888">
    <property type="term" value="F:transmembrane signaling receptor activity"/>
    <property type="evidence" value="ECO:0007669"/>
    <property type="project" value="InterPro"/>
</dbReference>
<dbReference type="CDD" id="cd19410">
    <property type="entry name" value="HK9-like_sensor"/>
    <property type="match status" value="1"/>
</dbReference>
<dbReference type="Gene3D" id="1.10.287.950">
    <property type="entry name" value="Methyl-accepting chemotaxis protein"/>
    <property type="match status" value="1"/>
</dbReference>
<accession>A0A8J3YKA1</accession>
<evidence type="ECO:0000256" key="6">
    <source>
        <dbReference type="SAM" id="Phobius"/>
    </source>
</evidence>
<feature type="domain" description="Methyl-accepting transducer" evidence="7">
    <location>
        <begin position="274"/>
        <end position="513"/>
    </location>
</feature>
<dbReference type="SMART" id="SM00283">
    <property type="entry name" value="MA"/>
    <property type="match status" value="1"/>
</dbReference>
<keyword evidence="10" id="KW-1185">Reference proteome</keyword>
<evidence type="ECO:0000256" key="2">
    <source>
        <dbReference type="ARBA" id="ARBA00022989"/>
    </source>
</evidence>
<name>A0A8J3YKA1_9ACTN</name>
<comment type="similarity">
    <text evidence="4">Belongs to the methyl-accepting chemotaxis (MCP) protein family.</text>
</comment>
<evidence type="ECO:0000313" key="10">
    <source>
        <dbReference type="Proteomes" id="UP000619260"/>
    </source>
</evidence>
<gene>
    <name evidence="9" type="ORF">Val02_24310</name>
</gene>
<evidence type="ECO:0000259" key="7">
    <source>
        <dbReference type="PROSITE" id="PS50111"/>
    </source>
</evidence>
<evidence type="ECO:0000256" key="4">
    <source>
        <dbReference type="ARBA" id="ARBA00029447"/>
    </source>
</evidence>
<reference evidence="9" key="1">
    <citation type="submission" date="2021-01" db="EMBL/GenBank/DDBJ databases">
        <title>Whole genome shotgun sequence of Virgisporangium aliadipatigenens NBRC 105644.</title>
        <authorList>
            <person name="Komaki H."/>
            <person name="Tamura T."/>
        </authorList>
    </citation>
    <scope>NUCLEOTIDE SEQUENCE</scope>
    <source>
        <strain evidence="9">NBRC 105644</strain>
    </source>
</reference>
<dbReference type="SUPFAM" id="SSF58104">
    <property type="entry name" value="Methyl-accepting chemotaxis protein (MCP) signaling domain"/>
    <property type="match status" value="1"/>
</dbReference>
<proteinExistence type="inferred from homology"/>
<feature type="domain" description="HAMP" evidence="8">
    <location>
        <begin position="209"/>
        <end position="261"/>
    </location>
</feature>
<keyword evidence="2 6" id="KW-1133">Transmembrane helix</keyword>
<evidence type="ECO:0000256" key="3">
    <source>
        <dbReference type="ARBA" id="ARBA00023224"/>
    </source>
</evidence>
<dbReference type="InterPro" id="IPR007891">
    <property type="entry name" value="CHASE3"/>
</dbReference>
<protein>
    <submittedName>
        <fullName evidence="9">Chemotaxis protein</fullName>
    </submittedName>
</protein>
<keyword evidence="3 5" id="KW-0807">Transducer</keyword>
<keyword evidence="1 6" id="KW-0812">Transmembrane</keyword>
<dbReference type="Pfam" id="PF05227">
    <property type="entry name" value="CHASE3"/>
    <property type="match status" value="1"/>
</dbReference>
<dbReference type="PRINTS" id="PR00260">
    <property type="entry name" value="CHEMTRNSDUCR"/>
</dbReference>
<dbReference type="RefSeq" id="WP_239152794.1">
    <property type="nucleotide sequence ID" value="NZ_BOPF01000007.1"/>
</dbReference>
<dbReference type="PROSITE" id="PS50111">
    <property type="entry name" value="CHEMOTAXIS_TRANSDUC_2"/>
    <property type="match status" value="1"/>
</dbReference>
<dbReference type="Pfam" id="PF00672">
    <property type="entry name" value="HAMP"/>
    <property type="match status" value="1"/>
</dbReference>
<dbReference type="InterPro" id="IPR004089">
    <property type="entry name" value="MCPsignal_dom"/>
</dbReference>
<comment type="caution">
    <text evidence="9">The sequence shown here is derived from an EMBL/GenBank/DDBJ whole genome shotgun (WGS) entry which is preliminary data.</text>
</comment>
<dbReference type="GO" id="GO:0006935">
    <property type="term" value="P:chemotaxis"/>
    <property type="evidence" value="ECO:0007669"/>
    <property type="project" value="InterPro"/>
</dbReference>
<dbReference type="AlphaFoldDB" id="A0A8J3YKA1"/>
<dbReference type="SMART" id="SM00304">
    <property type="entry name" value="HAMP"/>
    <property type="match status" value="1"/>
</dbReference>
<dbReference type="GO" id="GO:0007165">
    <property type="term" value="P:signal transduction"/>
    <property type="evidence" value="ECO:0007669"/>
    <property type="project" value="UniProtKB-KW"/>
</dbReference>
<dbReference type="PROSITE" id="PS50885">
    <property type="entry name" value="HAMP"/>
    <property type="match status" value="1"/>
</dbReference>
<evidence type="ECO:0000256" key="1">
    <source>
        <dbReference type="ARBA" id="ARBA00022692"/>
    </source>
</evidence>
<keyword evidence="6" id="KW-0472">Membrane</keyword>
<sequence length="525" mass="53939">MRPRWTVSRKIYLVLGAAAVGLLIISAVSYGSISTLNGTAHARALTYETLGHIDAVEIGLRDAEAGQRAYLLTGRQDALAPYEEAQKSLLSEVGALKELTADNPAQRKRVGELEPLVRTRLDELKSMVDLRAGANGLDAAVAAMTSGSGRATSDGIRALLGDMETDERTELQERQEAVAASVAFAYTLLLVGTGLVLLFMAVAGTVLGRRISGPVREVTAALAALEQGDLTVSVPVQTSDELAVMARSLNGATSGLREIIGGQMSGAAVTLAAAAEQLTAISAELESGAKEAAERASFATTATDGVNAGVETIAAGAEQMTSSISEIASNAMQAAQIAQEGMATATRTTGQVAELGTASAEIGDVVKLITTIAEQTNLLALNATIEAARAGELGKGFAVVAGEVKELAQQTGKATEEITARIGAIQASSATAGFAIEEISGVISRIGEYTTMIASAVEEQTATTQEMTRTVAEAAENSGDVARTVSGVAEVAQATADGAMATKMAATDLSRLAADLTNVVNRFLH</sequence>
<dbReference type="CDD" id="cd06225">
    <property type="entry name" value="HAMP"/>
    <property type="match status" value="1"/>
</dbReference>
<feature type="transmembrane region" description="Helical" evidence="6">
    <location>
        <begin position="183"/>
        <end position="207"/>
    </location>
</feature>
<evidence type="ECO:0000259" key="8">
    <source>
        <dbReference type="PROSITE" id="PS50885"/>
    </source>
</evidence>
<evidence type="ECO:0000313" key="9">
    <source>
        <dbReference type="EMBL" id="GIJ45545.1"/>
    </source>
</evidence>
<dbReference type="PANTHER" id="PTHR32089">
    <property type="entry name" value="METHYL-ACCEPTING CHEMOTAXIS PROTEIN MCPB"/>
    <property type="match status" value="1"/>
</dbReference>
<dbReference type="EMBL" id="BOPF01000007">
    <property type="protein sequence ID" value="GIJ45545.1"/>
    <property type="molecule type" value="Genomic_DNA"/>
</dbReference>
<organism evidence="9 10">
    <name type="scientific">Virgisporangium aliadipatigenens</name>
    <dbReference type="NCBI Taxonomy" id="741659"/>
    <lineage>
        <taxon>Bacteria</taxon>
        <taxon>Bacillati</taxon>
        <taxon>Actinomycetota</taxon>
        <taxon>Actinomycetes</taxon>
        <taxon>Micromonosporales</taxon>
        <taxon>Micromonosporaceae</taxon>
        <taxon>Virgisporangium</taxon>
    </lineage>
</organism>
<dbReference type="GO" id="GO:0016020">
    <property type="term" value="C:membrane"/>
    <property type="evidence" value="ECO:0007669"/>
    <property type="project" value="InterPro"/>
</dbReference>
<dbReference type="Pfam" id="PF00015">
    <property type="entry name" value="MCPsignal"/>
    <property type="match status" value="1"/>
</dbReference>